<name>A0A679HAA7_BACT4</name>
<gene>
    <name evidence="1" type="ORF">BatF92_29430</name>
</gene>
<organism evidence="1 2">
    <name type="scientific">Bacteroides thetaiotaomicron</name>
    <dbReference type="NCBI Taxonomy" id="818"/>
    <lineage>
        <taxon>Bacteria</taxon>
        <taxon>Pseudomonadati</taxon>
        <taxon>Bacteroidota</taxon>
        <taxon>Bacteroidia</taxon>
        <taxon>Bacteroidales</taxon>
        <taxon>Bacteroidaceae</taxon>
        <taxon>Bacteroides</taxon>
    </lineage>
</organism>
<sequence length="163" mass="18815">MLYIIGDMKIKDKITQSLASITVELQEISPDFYVIGASAMILSGIEVGETADIDILTTEMNSCKLQHLLKTYMEISPETKEDDLFRSNFARFKLPLMDIEVMGDLQIKKNDIWQSVCVKEYKEIFIGNLIIKIPTIEEQKRILSLFGREKDLKRILILNHYLL</sequence>
<evidence type="ECO:0000313" key="2">
    <source>
        <dbReference type="Proteomes" id="UP000500882"/>
    </source>
</evidence>
<evidence type="ECO:0000313" key="1">
    <source>
        <dbReference type="EMBL" id="BCA51001.1"/>
    </source>
</evidence>
<dbReference type="InterPro" id="IPR043519">
    <property type="entry name" value="NT_sf"/>
</dbReference>
<proteinExistence type="predicted"/>
<dbReference type="Gene3D" id="3.30.460.40">
    <property type="match status" value="1"/>
</dbReference>
<dbReference type="EMBL" id="AP022660">
    <property type="protein sequence ID" value="BCA51001.1"/>
    <property type="molecule type" value="Genomic_DNA"/>
</dbReference>
<protein>
    <submittedName>
        <fullName evidence="1">Uncharacterized protein</fullName>
    </submittedName>
</protein>
<dbReference type="SUPFAM" id="SSF81301">
    <property type="entry name" value="Nucleotidyltransferase"/>
    <property type="match status" value="1"/>
</dbReference>
<reference evidence="1 2" key="1">
    <citation type="submission" date="2020-02" db="EMBL/GenBank/DDBJ databases">
        <title>Whole-genome sequencing and comparative analysis of the genomes of Bacteroides thetaiotaomicron and Escherichia coli isolated from a healthy resident in Vietnam.</title>
        <authorList>
            <person name="Mohsin M."/>
            <person name="Tanaka K."/>
            <person name="Kawahara R."/>
            <person name="Kondo S."/>
            <person name="Noguchi H."/>
            <person name="Motooka D."/>
            <person name="Nakamura S."/>
            <person name="Khong D.T."/>
            <person name="Nguyen T.N."/>
            <person name="Tran H.T."/>
            <person name="Yamamoto Y."/>
        </authorList>
    </citation>
    <scope>NUCLEOTIDE SEQUENCE [LARGE SCALE GENOMIC DNA]</scope>
    <source>
        <strain evidence="1 2">F9-2</strain>
    </source>
</reference>
<accession>A0A679HAA7</accession>
<dbReference type="Proteomes" id="UP000500882">
    <property type="component" value="Chromosome"/>
</dbReference>
<dbReference type="AlphaFoldDB" id="A0A679HAA7"/>